<dbReference type="Proteomes" id="UP000198636">
    <property type="component" value="Unassembled WGS sequence"/>
</dbReference>
<dbReference type="GO" id="GO:0016747">
    <property type="term" value="F:acyltransferase activity, transferring groups other than amino-acyl groups"/>
    <property type="evidence" value="ECO:0007669"/>
    <property type="project" value="InterPro"/>
</dbReference>
<dbReference type="InterPro" id="IPR016181">
    <property type="entry name" value="Acyl_CoA_acyltransferase"/>
</dbReference>
<reference evidence="4 5" key="1">
    <citation type="submission" date="2016-10" db="EMBL/GenBank/DDBJ databases">
        <authorList>
            <person name="de Groot N.N."/>
        </authorList>
    </citation>
    <scope>NUCLEOTIDE SEQUENCE [LARGE SCALE GENOMIC DNA]</scope>
    <source>
        <strain evidence="4 5">DSM 18978</strain>
    </source>
</reference>
<evidence type="ECO:0000313" key="5">
    <source>
        <dbReference type="Proteomes" id="UP000198636"/>
    </source>
</evidence>
<accession>A0A1G5KQ43</accession>
<dbReference type="PANTHER" id="PTHR43800:SF1">
    <property type="entry name" value="PEPTIDYL-LYSINE N-ACETYLTRANSFERASE YJAB"/>
    <property type="match status" value="1"/>
</dbReference>
<dbReference type="EMBL" id="FMUS01000029">
    <property type="protein sequence ID" value="SCZ02230.1"/>
    <property type="molecule type" value="Genomic_DNA"/>
</dbReference>
<evidence type="ECO:0000256" key="1">
    <source>
        <dbReference type="ARBA" id="ARBA00022679"/>
    </source>
</evidence>
<keyword evidence="2" id="KW-0012">Acyltransferase</keyword>
<keyword evidence="5" id="KW-1185">Reference proteome</keyword>
<gene>
    <name evidence="4" type="ORF">SAMN03080606_03642</name>
</gene>
<name>A0A1G5KQ43_9FIRM</name>
<keyword evidence="1" id="KW-0808">Transferase</keyword>
<dbReference type="RefSeq" id="WP_176759093.1">
    <property type="nucleotide sequence ID" value="NZ_FMUS01000029.1"/>
</dbReference>
<dbReference type="AlphaFoldDB" id="A0A1G5KQ43"/>
<evidence type="ECO:0000256" key="2">
    <source>
        <dbReference type="ARBA" id="ARBA00023315"/>
    </source>
</evidence>
<dbReference type="PROSITE" id="PS51186">
    <property type="entry name" value="GNAT"/>
    <property type="match status" value="1"/>
</dbReference>
<dbReference type="SUPFAM" id="SSF55729">
    <property type="entry name" value="Acyl-CoA N-acyltransferases (Nat)"/>
    <property type="match status" value="1"/>
</dbReference>
<protein>
    <submittedName>
        <fullName evidence="4">Ribosomal protein S18 acetylase RimI</fullName>
    </submittedName>
</protein>
<dbReference type="GO" id="GO:0005840">
    <property type="term" value="C:ribosome"/>
    <property type="evidence" value="ECO:0007669"/>
    <property type="project" value="UniProtKB-KW"/>
</dbReference>
<feature type="domain" description="N-acetyltransferase" evidence="3">
    <location>
        <begin position="1"/>
        <end position="155"/>
    </location>
</feature>
<dbReference type="InterPro" id="IPR000182">
    <property type="entry name" value="GNAT_dom"/>
</dbReference>
<proteinExistence type="predicted"/>
<dbReference type="STRING" id="1120976.SAMN03080606_03642"/>
<dbReference type="Pfam" id="PF13508">
    <property type="entry name" value="Acetyltransf_7"/>
    <property type="match status" value="1"/>
</dbReference>
<evidence type="ECO:0000313" key="4">
    <source>
        <dbReference type="EMBL" id="SCZ02230.1"/>
    </source>
</evidence>
<keyword evidence="4" id="KW-0687">Ribonucleoprotein</keyword>
<organism evidence="4 5">
    <name type="scientific">Alkaliphilus peptidifermentans DSM 18978</name>
    <dbReference type="NCBI Taxonomy" id="1120976"/>
    <lineage>
        <taxon>Bacteria</taxon>
        <taxon>Bacillati</taxon>
        <taxon>Bacillota</taxon>
        <taxon>Clostridia</taxon>
        <taxon>Peptostreptococcales</taxon>
        <taxon>Natronincolaceae</taxon>
        <taxon>Alkaliphilus</taxon>
    </lineage>
</organism>
<dbReference type="Gene3D" id="3.40.630.30">
    <property type="match status" value="1"/>
</dbReference>
<dbReference type="PANTHER" id="PTHR43800">
    <property type="entry name" value="PEPTIDYL-LYSINE N-ACETYLTRANSFERASE YJAB"/>
    <property type="match status" value="1"/>
</dbReference>
<evidence type="ECO:0000259" key="3">
    <source>
        <dbReference type="PROSITE" id="PS51186"/>
    </source>
</evidence>
<sequence length="160" mass="18758">MLREANEKDLKFLCQIEILATDIYYSAGFSKEEALPRTKENLLELLGEATVIVYEENNIILGYAAWKKHEEHCHLEEISVDPRYQKRGIGSSLIKNNPFRNECKKTTLICYKNAPWAYGLYLKLGFMPLQQIPQELIRIWQEEADRGLDMSKRICMAMYY</sequence>
<keyword evidence="4" id="KW-0689">Ribosomal protein</keyword>
<dbReference type="CDD" id="cd04301">
    <property type="entry name" value="NAT_SF"/>
    <property type="match status" value="1"/>
</dbReference>